<dbReference type="Gene3D" id="1.10.357.10">
    <property type="entry name" value="Tetracycline Repressor, domain 2"/>
    <property type="match status" value="1"/>
</dbReference>
<dbReference type="RefSeq" id="WP_271712998.1">
    <property type="nucleotide sequence ID" value="NZ_AP024169.1"/>
</dbReference>
<protein>
    <recommendedName>
        <fullName evidence="3">HTH tetR-type domain-containing protein</fullName>
    </recommendedName>
</protein>
<sequence>MKNPYLEITEIKVGKITEAQTALYDGLILLWKTKPAYKISVRELIQVSHVARSTFYVYYQNIDELTEEVENYHILQLLHLNQHLMNPEIKAEGYLQYYQDTINYVEKHKSLFYAFLVSNLNNRFVQKWKSAIKYHLLEREYRFHNKNNYQLVLEMAASEVIAAYTFWLSNPYEVDLNSLDKVVTQTLKLIEF</sequence>
<name>A0A7R7ENP2_9FIRM</name>
<gene>
    <name evidence="1" type="ORF">bsdtb5_32050</name>
</gene>
<accession>A0A7R7ENP2</accession>
<keyword evidence="2" id="KW-1185">Reference proteome</keyword>
<dbReference type="SUPFAM" id="SSF46689">
    <property type="entry name" value="Homeodomain-like"/>
    <property type="match status" value="1"/>
</dbReference>
<evidence type="ECO:0000313" key="2">
    <source>
        <dbReference type="Proteomes" id="UP000595897"/>
    </source>
</evidence>
<proteinExistence type="predicted"/>
<evidence type="ECO:0008006" key="3">
    <source>
        <dbReference type="Google" id="ProtNLM"/>
    </source>
</evidence>
<dbReference type="AlphaFoldDB" id="A0A7R7ENP2"/>
<dbReference type="KEGG" id="ahb:bsdtb5_32050"/>
<organism evidence="1 2">
    <name type="scientific">Anaeromicropila herbilytica</name>
    <dbReference type="NCBI Taxonomy" id="2785025"/>
    <lineage>
        <taxon>Bacteria</taxon>
        <taxon>Bacillati</taxon>
        <taxon>Bacillota</taxon>
        <taxon>Clostridia</taxon>
        <taxon>Lachnospirales</taxon>
        <taxon>Lachnospiraceae</taxon>
        <taxon>Anaeromicropila</taxon>
    </lineage>
</organism>
<dbReference type="EMBL" id="AP024169">
    <property type="protein sequence ID" value="BCN31910.1"/>
    <property type="molecule type" value="Genomic_DNA"/>
</dbReference>
<evidence type="ECO:0000313" key="1">
    <source>
        <dbReference type="EMBL" id="BCN31910.1"/>
    </source>
</evidence>
<dbReference type="Proteomes" id="UP000595897">
    <property type="component" value="Chromosome"/>
</dbReference>
<dbReference type="InterPro" id="IPR009057">
    <property type="entry name" value="Homeodomain-like_sf"/>
</dbReference>
<reference evidence="1 2" key="1">
    <citation type="submission" date="2020-11" db="EMBL/GenBank/DDBJ databases">
        <title>Draft genome sequencing of a Lachnospiraceae strain isolated from anoxic soil subjected to BSD treatment.</title>
        <authorList>
            <person name="Uek A."/>
            <person name="Tonouchi A."/>
        </authorList>
    </citation>
    <scope>NUCLEOTIDE SEQUENCE [LARGE SCALE GENOMIC DNA]</scope>
    <source>
        <strain evidence="1 2">TB5</strain>
    </source>
</reference>